<dbReference type="KEGG" id="cad:Curi_c10520"/>
<organism evidence="2 3">
    <name type="scientific">Gottschalkia acidurici (strain ATCC 7906 / DSM 604 / BCRC 14475 / CIP 104303 / KCTC 5404 / NCIMB 10678 / 9a)</name>
    <name type="common">Clostridium acidurici</name>
    <dbReference type="NCBI Taxonomy" id="1128398"/>
    <lineage>
        <taxon>Bacteria</taxon>
        <taxon>Bacillati</taxon>
        <taxon>Bacillota</taxon>
        <taxon>Tissierellia</taxon>
        <taxon>Tissierellales</taxon>
        <taxon>Gottschalkiaceae</taxon>
        <taxon>Gottschalkia</taxon>
    </lineage>
</organism>
<dbReference type="EMBL" id="CP003326">
    <property type="protein sequence ID" value="AFS78066.1"/>
    <property type="molecule type" value="Genomic_DNA"/>
</dbReference>
<reference evidence="2 3" key="1">
    <citation type="journal article" date="2012" name="PLoS ONE">
        <title>The purine-utilizing bacterium Clostridium acidurici 9a: a genome-guided metabolic reconsideration.</title>
        <authorList>
            <person name="Hartwich K."/>
            <person name="Poehlein A."/>
            <person name="Daniel R."/>
        </authorList>
    </citation>
    <scope>NUCLEOTIDE SEQUENCE [LARGE SCALE GENOMIC DNA]</scope>
    <source>
        <strain evidence="3">ATCC 7906 / DSM 604 / BCRC 14475 / CIP 104303 / KCTC 5404 / NCIMB 10678 / 9a</strain>
    </source>
</reference>
<sequence length="57" mass="6789">MSKEDLTSQKRDVHNEKHKEVKEIREKKTHKNIQISRLPDEILAQAIKTVLRKNKLN</sequence>
<dbReference type="HOGENOM" id="CLU_2988370_0_0_9"/>
<dbReference type="STRING" id="1128398.Curi_c10520"/>
<dbReference type="AlphaFoldDB" id="K0B088"/>
<protein>
    <submittedName>
        <fullName evidence="2">Uncharacterized protein</fullName>
    </submittedName>
</protein>
<dbReference type="Proteomes" id="UP000006094">
    <property type="component" value="Chromosome"/>
</dbReference>
<evidence type="ECO:0000313" key="3">
    <source>
        <dbReference type="Proteomes" id="UP000006094"/>
    </source>
</evidence>
<keyword evidence="3" id="KW-1185">Reference proteome</keyword>
<proteinExistence type="predicted"/>
<name>K0B088_GOTA9</name>
<dbReference type="RefSeq" id="WP_014967203.1">
    <property type="nucleotide sequence ID" value="NC_018664.1"/>
</dbReference>
<evidence type="ECO:0000256" key="1">
    <source>
        <dbReference type="SAM" id="MobiDB-lite"/>
    </source>
</evidence>
<evidence type="ECO:0000313" key="2">
    <source>
        <dbReference type="EMBL" id="AFS78066.1"/>
    </source>
</evidence>
<gene>
    <name evidence="2" type="ordered locus">Curi_c10520</name>
</gene>
<feature type="region of interest" description="Disordered" evidence="1">
    <location>
        <begin position="1"/>
        <end position="29"/>
    </location>
</feature>
<accession>K0B088</accession>
<feature type="compositionally biased region" description="Basic and acidic residues" evidence="1">
    <location>
        <begin position="1"/>
        <end position="26"/>
    </location>
</feature>